<feature type="chain" id="PRO_5037195203" evidence="1">
    <location>
        <begin position="24"/>
        <end position="127"/>
    </location>
</feature>
<keyword evidence="2" id="KW-1185">Reference proteome</keyword>
<keyword evidence="1" id="KW-0732">Signal</keyword>
<proteinExistence type="predicted"/>
<dbReference type="WBParaSite" id="PgE115_g001_t07">
    <property type="protein sequence ID" value="PgE115_g001_t07"/>
    <property type="gene ID" value="PgE115_g001"/>
</dbReference>
<evidence type="ECO:0000313" key="2">
    <source>
        <dbReference type="Proteomes" id="UP000887569"/>
    </source>
</evidence>
<reference evidence="3" key="1">
    <citation type="submission" date="2022-11" db="UniProtKB">
        <authorList>
            <consortium name="WormBaseParasite"/>
        </authorList>
    </citation>
    <scope>IDENTIFICATION</scope>
</reference>
<evidence type="ECO:0000313" key="3">
    <source>
        <dbReference type="WBParaSite" id="PgE115_g001_t07"/>
    </source>
</evidence>
<name>A0A915A127_PARUN</name>
<dbReference type="Proteomes" id="UP000887569">
    <property type="component" value="Unplaced"/>
</dbReference>
<protein>
    <submittedName>
        <fullName evidence="3">Uncharacterized protein</fullName>
    </submittedName>
</protein>
<evidence type="ECO:0000256" key="1">
    <source>
        <dbReference type="SAM" id="SignalP"/>
    </source>
</evidence>
<sequence length="127" mass="14396">MLLRHLPLTSTVLLAFLVSPVWLSEGNIRQENIGHLDSASPGPPDCSKLAASEHMSDFGEMLKINSNIDIFPFSKFQSPSVKVKREEQRITAQCTNPPCDKCGNFTARRTRRKRRRCQLYGHFGYTT</sequence>
<dbReference type="AlphaFoldDB" id="A0A915A127"/>
<organism evidence="2 3">
    <name type="scientific">Parascaris univalens</name>
    <name type="common">Nematode worm</name>
    <dbReference type="NCBI Taxonomy" id="6257"/>
    <lineage>
        <taxon>Eukaryota</taxon>
        <taxon>Metazoa</taxon>
        <taxon>Ecdysozoa</taxon>
        <taxon>Nematoda</taxon>
        <taxon>Chromadorea</taxon>
        <taxon>Rhabditida</taxon>
        <taxon>Spirurina</taxon>
        <taxon>Ascaridomorpha</taxon>
        <taxon>Ascaridoidea</taxon>
        <taxon>Ascarididae</taxon>
        <taxon>Parascaris</taxon>
    </lineage>
</organism>
<accession>A0A915A127</accession>
<feature type="signal peptide" evidence="1">
    <location>
        <begin position="1"/>
        <end position="23"/>
    </location>
</feature>